<evidence type="ECO:0000256" key="5">
    <source>
        <dbReference type="ARBA" id="ARBA00022991"/>
    </source>
</evidence>
<gene>
    <name evidence="9" type="ORF">CK501_15830</name>
</gene>
<dbReference type="GO" id="GO:0003677">
    <property type="term" value="F:DNA binding"/>
    <property type="evidence" value="ECO:0007669"/>
    <property type="project" value="TreeGrafter"/>
</dbReference>
<name>A0A2A2EVG7_9GAMM</name>
<feature type="region of interest" description="Disordered" evidence="7">
    <location>
        <begin position="469"/>
        <end position="510"/>
    </location>
</feature>
<evidence type="ECO:0000256" key="2">
    <source>
        <dbReference type="ARBA" id="ARBA00005862"/>
    </source>
</evidence>
<comment type="cofactor">
    <cofactor evidence="1">
        <name>(6R)-5,10-methylene-5,6,7,8-tetrahydrofolate</name>
        <dbReference type="ChEBI" id="CHEBI:15636"/>
    </cofactor>
</comment>
<evidence type="ECO:0000256" key="4">
    <source>
        <dbReference type="ARBA" id="ARBA00022827"/>
    </source>
</evidence>
<dbReference type="Gene3D" id="1.10.579.10">
    <property type="entry name" value="DNA Cyclobutane Dipyrimidine Photolyase, subunit A, domain 3"/>
    <property type="match status" value="1"/>
</dbReference>
<proteinExistence type="inferred from homology"/>
<evidence type="ECO:0000259" key="8">
    <source>
        <dbReference type="PROSITE" id="PS51645"/>
    </source>
</evidence>
<dbReference type="SUPFAM" id="SSF52425">
    <property type="entry name" value="Cryptochrome/photolyase, N-terminal domain"/>
    <property type="match status" value="1"/>
</dbReference>
<dbReference type="SUPFAM" id="SSF48173">
    <property type="entry name" value="Cryptochrome/photolyase FAD-binding domain"/>
    <property type="match status" value="1"/>
</dbReference>
<dbReference type="Gene3D" id="3.40.50.620">
    <property type="entry name" value="HUPs"/>
    <property type="match status" value="1"/>
</dbReference>
<keyword evidence="3 6" id="KW-0285">Flavoprotein</keyword>
<dbReference type="PANTHER" id="PTHR11455">
    <property type="entry name" value="CRYPTOCHROME"/>
    <property type="match status" value="1"/>
</dbReference>
<dbReference type="GO" id="GO:0071949">
    <property type="term" value="F:FAD binding"/>
    <property type="evidence" value="ECO:0007669"/>
    <property type="project" value="TreeGrafter"/>
</dbReference>
<keyword evidence="10" id="KW-1185">Reference proteome</keyword>
<feature type="domain" description="Photolyase/cryptochrome alpha/beta" evidence="8">
    <location>
        <begin position="1"/>
        <end position="129"/>
    </location>
</feature>
<evidence type="ECO:0000256" key="6">
    <source>
        <dbReference type="PIRSR" id="PIRSR602081-1"/>
    </source>
</evidence>
<dbReference type="PROSITE" id="PS51645">
    <property type="entry name" value="PHR_CRY_ALPHA_BETA"/>
    <property type="match status" value="1"/>
</dbReference>
<dbReference type="InterPro" id="IPR006050">
    <property type="entry name" value="DNA_photolyase_N"/>
</dbReference>
<dbReference type="GO" id="GO:0009416">
    <property type="term" value="P:response to light stimulus"/>
    <property type="evidence" value="ECO:0007669"/>
    <property type="project" value="TreeGrafter"/>
</dbReference>
<feature type="compositionally biased region" description="Basic residues" evidence="7">
    <location>
        <begin position="478"/>
        <end position="496"/>
    </location>
</feature>
<organism evidence="9 10">
    <name type="scientific">Halovibrio salipaludis</name>
    <dbReference type="NCBI Taxonomy" id="2032626"/>
    <lineage>
        <taxon>Bacteria</taxon>
        <taxon>Pseudomonadati</taxon>
        <taxon>Pseudomonadota</taxon>
        <taxon>Gammaproteobacteria</taxon>
        <taxon>Oceanospirillales</taxon>
        <taxon>Halomonadaceae</taxon>
        <taxon>Halovibrio</taxon>
    </lineage>
</organism>
<keyword evidence="4 6" id="KW-0274">FAD</keyword>
<dbReference type="Pfam" id="PF03441">
    <property type="entry name" value="FAD_binding_7"/>
    <property type="match status" value="1"/>
</dbReference>
<keyword evidence="9" id="KW-0456">Lyase</keyword>
<dbReference type="GO" id="GO:0003904">
    <property type="term" value="F:deoxyribodipyrimidine photo-lyase activity"/>
    <property type="evidence" value="ECO:0007669"/>
    <property type="project" value="TreeGrafter"/>
</dbReference>
<dbReference type="Pfam" id="PF00875">
    <property type="entry name" value="DNA_photolyase"/>
    <property type="match status" value="1"/>
</dbReference>
<dbReference type="Gene3D" id="1.25.40.80">
    <property type="match status" value="1"/>
</dbReference>
<evidence type="ECO:0000256" key="3">
    <source>
        <dbReference type="ARBA" id="ARBA00022630"/>
    </source>
</evidence>
<dbReference type="InterPro" id="IPR005101">
    <property type="entry name" value="Cryptochr/Photolyase_FAD-bd"/>
</dbReference>
<accession>A0A2A2EVG7</accession>
<evidence type="ECO:0000313" key="10">
    <source>
        <dbReference type="Proteomes" id="UP000218896"/>
    </source>
</evidence>
<feature type="binding site" evidence="6">
    <location>
        <position position="209"/>
    </location>
    <ligand>
        <name>FAD</name>
        <dbReference type="ChEBI" id="CHEBI:57692"/>
    </ligand>
</feature>
<protein>
    <submittedName>
        <fullName evidence="9">Deoxyribodipyrimidine photolyase</fullName>
    </submittedName>
</protein>
<evidence type="ECO:0000256" key="7">
    <source>
        <dbReference type="SAM" id="MobiDB-lite"/>
    </source>
</evidence>
<evidence type="ECO:0000313" key="9">
    <source>
        <dbReference type="EMBL" id="PAU76405.1"/>
    </source>
</evidence>
<keyword evidence="5" id="KW-0157">Chromophore</keyword>
<dbReference type="PANTHER" id="PTHR11455:SF9">
    <property type="entry name" value="CRYPTOCHROME CIRCADIAN CLOCK 5 ISOFORM X1"/>
    <property type="match status" value="1"/>
</dbReference>
<sequence>MTTVAWFKRDLRVDDHGPLHDAAAEGVIPLYVVEPDYWQLTDTSERQWAFTLESLLDLDSELRDRGAPLIVHHGEITAVLHHLHQQTGFTRLLSHEETGNDWTFQRDRAVAHWCRAQGVEWREYRQFGVVRGPHDRDHWDNAWRAVMEAPAYATPSRLTPKLTECPHPLASLKPPAFGDQLPCPARQRGGMDQGEHLLADFLKQRSRGYEKCISSPVTAWEASSRLSPHIAHGTVSLRRIVQQCRATAAAPEISGAHRRSLKAFRSRLHWHCHFIQKLEDEPAIEFQTIHPDLEGLRQPGNWPEALERWREGTTGWPLVDACMRALHHSGWINFRMRAMLMAVASYHLHQHWREPALHLARLFTDYEPGIHYPQAQMQSGLTGINALRIYNPVLQSHRLDPEGRFIRAWVPELAGVPNEWIHTPWGLSSAQRSRLGAAAYPLPLIDHEEAARRARARIKAWRQQHVRRDMTDQVLARHGSRAHRSRNRPSGRRSPRQAHSGHTGQMDLFQ</sequence>
<dbReference type="RefSeq" id="WP_095618714.1">
    <property type="nucleotide sequence ID" value="NZ_NSKD01000012.1"/>
</dbReference>
<dbReference type="InterPro" id="IPR018394">
    <property type="entry name" value="DNA_photolyase_1_CS_C"/>
</dbReference>
<dbReference type="OrthoDB" id="9772484at2"/>
<dbReference type="InterPro" id="IPR036155">
    <property type="entry name" value="Crypto/Photolyase_N_sf"/>
</dbReference>
<dbReference type="GO" id="GO:0006950">
    <property type="term" value="P:response to stress"/>
    <property type="evidence" value="ECO:0007669"/>
    <property type="project" value="UniProtKB-ARBA"/>
</dbReference>
<dbReference type="GO" id="GO:0006139">
    <property type="term" value="P:nucleobase-containing compound metabolic process"/>
    <property type="evidence" value="ECO:0007669"/>
    <property type="project" value="UniProtKB-ARBA"/>
</dbReference>
<dbReference type="InterPro" id="IPR014729">
    <property type="entry name" value="Rossmann-like_a/b/a_fold"/>
</dbReference>
<evidence type="ECO:0000256" key="1">
    <source>
        <dbReference type="ARBA" id="ARBA00001932"/>
    </source>
</evidence>
<dbReference type="InterPro" id="IPR002081">
    <property type="entry name" value="Cryptochrome/DNA_photolyase_1"/>
</dbReference>
<reference evidence="9 10" key="1">
    <citation type="submission" date="2017-08" db="EMBL/GenBank/DDBJ databases">
        <title>Halovibrio sewagensis sp. nov., isolated from wastewater of high salinity.</title>
        <authorList>
            <person name="Dong X."/>
            <person name="Zhang G."/>
        </authorList>
    </citation>
    <scope>NUCLEOTIDE SEQUENCE [LARGE SCALE GENOMIC DNA]</scope>
    <source>
        <strain evidence="9 10">YL5-2</strain>
    </source>
</reference>
<dbReference type="Proteomes" id="UP000218896">
    <property type="component" value="Unassembled WGS sequence"/>
</dbReference>
<comment type="similarity">
    <text evidence="2">Belongs to the DNA photolyase class-1 family.</text>
</comment>
<comment type="cofactor">
    <cofactor evidence="6">
        <name>FAD</name>
        <dbReference type="ChEBI" id="CHEBI:57692"/>
    </cofactor>
    <text evidence="6">Binds 1 FAD per subunit.</text>
</comment>
<feature type="binding site" evidence="6">
    <location>
        <begin position="223"/>
        <end position="227"/>
    </location>
    <ligand>
        <name>FAD</name>
        <dbReference type="ChEBI" id="CHEBI:57692"/>
    </ligand>
</feature>
<dbReference type="InterPro" id="IPR036134">
    <property type="entry name" value="Crypto/Photolyase_FAD-like_sf"/>
</dbReference>
<dbReference type="AlphaFoldDB" id="A0A2A2EVG7"/>
<dbReference type="PROSITE" id="PS00394">
    <property type="entry name" value="DNA_PHOTOLYASES_1_1"/>
    <property type="match status" value="1"/>
</dbReference>
<dbReference type="EMBL" id="NSKD01000012">
    <property type="protein sequence ID" value="PAU76405.1"/>
    <property type="molecule type" value="Genomic_DNA"/>
</dbReference>
<feature type="binding site" evidence="6">
    <location>
        <position position="264"/>
    </location>
    <ligand>
        <name>FAD</name>
        <dbReference type="ChEBI" id="CHEBI:57692"/>
    </ligand>
</feature>
<comment type="caution">
    <text evidence="9">The sequence shown here is derived from an EMBL/GenBank/DDBJ whole genome shotgun (WGS) entry which is preliminary data.</text>
</comment>